<dbReference type="EMBL" id="JAAWWB010000038">
    <property type="protein sequence ID" value="KAG6737654.1"/>
    <property type="molecule type" value="Genomic_DNA"/>
</dbReference>
<evidence type="ECO:0000256" key="1">
    <source>
        <dbReference type="ARBA" id="ARBA00004555"/>
    </source>
</evidence>
<proteinExistence type="inferred from homology"/>
<dbReference type="GO" id="GO:0005794">
    <property type="term" value="C:Golgi apparatus"/>
    <property type="evidence" value="ECO:0007669"/>
    <property type="project" value="UniProtKB-SubCell"/>
</dbReference>
<dbReference type="SMART" id="SM00177">
    <property type="entry name" value="ARF"/>
    <property type="match status" value="1"/>
</dbReference>
<keyword evidence="14" id="KW-0812">Transmembrane</keyword>
<feature type="binding site" evidence="11">
    <location>
        <position position="83"/>
    </location>
    <ligand>
        <name>GTP</name>
        <dbReference type="ChEBI" id="CHEBI:37565"/>
    </ligand>
</feature>
<keyword evidence="14" id="KW-0472">Membrane</keyword>
<evidence type="ECO:0000256" key="6">
    <source>
        <dbReference type="ARBA" id="ARBA00022892"/>
    </source>
</evidence>
<evidence type="ECO:0000256" key="13">
    <source>
        <dbReference type="SAM" id="MobiDB-lite"/>
    </source>
</evidence>
<protein>
    <recommendedName>
        <fullName evidence="17">ADP-ribosylation factor</fullName>
    </recommendedName>
</protein>
<comment type="similarity">
    <text evidence="2">Belongs to the small GTPase superfamily. Arf family.</text>
</comment>
<keyword evidence="8" id="KW-0333">Golgi apparatus</keyword>
<gene>
    <name evidence="15" type="ORF">POTOM_059182</name>
</gene>
<comment type="caution">
    <text evidence="15">The sequence shown here is derived from an EMBL/GenBank/DDBJ whole genome shotgun (WGS) entry which is preliminary data.</text>
</comment>
<keyword evidence="12" id="KW-0460">Magnesium</keyword>
<dbReference type="GO" id="GO:0016004">
    <property type="term" value="F:phospholipase activator activity"/>
    <property type="evidence" value="ECO:0007669"/>
    <property type="project" value="UniProtKB-ARBA"/>
</dbReference>
<name>A0A8X7XT78_POPTO</name>
<keyword evidence="6" id="KW-0931">ER-Golgi transport</keyword>
<feature type="binding site" evidence="11">
    <location>
        <begin position="24"/>
        <end position="31"/>
    </location>
    <ligand>
        <name>GTP</name>
        <dbReference type="ChEBI" id="CHEBI:37565"/>
    </ligand>
</feature>
<comment type="subcellular location">
    <subcellularLocation>
        <location evidence="1">Golgi apparatus</location>
    </subcellularLocation>
</comment>
<keyword evidence="16" id="KW-1185">Reference proteome</keyword>
<reference evidence="15" key="1">
    <citation type="journal article" date="2020" name="bioRxiv">
        <title>Hybrid origin of Populus tomentosa Carr. identified through genome sequencing and phylogenomic analysis.</title>
        <authorList>
            <person name="An X."/>
            <person name="Gao K."/>
            <person name="Chen Z."/>
            <person name="Li J."/>
            <person name="Yang X."/>
            <person name="Yang X."/>
            <person name="Zhou J."/>
            <person name="Guo T."/>
            <person name="Zhao T."/>
            <person name="Huang S."/>
            <person name="Miao D."/>
            <person name="Khan W.U."/>
            <person name="Rao P."/>
            <person name="Ye M."/>
            <person name="Lei B."/>
            <person name="Liao W."/>
            <person name="Wang J."/>
            <person name="Ji L."/>
            <person name="Li Y."/>
            <person name="Guo B."/>
            <person name="Mustafa N.S."/>
            <person name="Li S."/>
            <person name="Yun Q."/>
            <person name="Keller S.R."/>
            <person name="Mao J."/>
            <person name="Zhang R."/>
            <person name="Strauss S.H."/>
        </authorList>
    </citation>
    <scope>NUCLEOTIDE SEQUENCE</scope>
    <source>
        <strain evidence="15">GM15</strain>
        <tissue evidence="15">Leaf</tissue>
    </source>
</reference>
<keyword evidence="4" id="KW-0519">Myristate</keyword>
<keyword evidence="9 11" id="KW-0342">GTP-binding</keyword>
<keyword evidence="14" id="KW-1133">Transmembrane helix</keyword>
<evidence type="ECO:0000256" key="3">
    <source>
        <dbReference type="ARBA" id="ARBA00022448"/>
    </source>
</evidence>
<feature type="binding site" evidence="12">
    <location>
        <position position="48"/>
    </location>
    <ligand>
        <name>Mg(2+)</name>
        <dbReference type="ChEBI" id="CHEBI:18420"/>
    </ligand>
</feature>
<evidence type="ECO:0000256" key="4">
    <source>
        <dbReference type="ARBA" id="ARBA00022707"/>
    </source>
</evidence>
<organism evidence="15 16">
    <name type="scientific">Populus tomentosa</name>
    <name type="common">Chinese white poplar</name>
    <dbReference type="NCBI Taxonomy" id="118781"/>
    <lineage>
        <taxon>Eukaryota</taxon>
        <taxon>Viridiplantae</taxon>
        <taxon>Streptophyta</taxon>
        <taxon>Embryophyta</taxon>
        <taxon>Tracheophyta</taxon>
        <taxon>Spermatophyta</taxon>
        <taxon>Magnoliopsida</taxon>
        <taxon>eudicotyledons</taxon>
        <taxon>Gunneridae</taxon>
        <taxon>Pentapetalae</taxon>
        <taxon>rosids</taxon>
        <taxon>fabids</taxon>
        <taxon>Malpighiales</taxon>
        <taxon>Salicaceae</taxon>
        <taxon>Saliceae</taxon>
        <taxon>Populus</taxon>
    </lineage>
</organism>
<feature type="compositionally biased region" description="Basic and acidic residues" evidence="13">
    <location>
        <begin position="421"/>
        <end position="438"/>
    </location>
</feature>
<dbReference type="AlphaFoldDB" id="A0A8X7XT78"/>
<dbReference type="InterPro" id="IPR005225">
    <property type="entry name" value="Small_GTP-bd"/>
</dbReference>
<dbReference type="OrthoDB" id="1933309at2759"/>
<evidence type="ECO:0000256" key="11">
    <source>
        <dbReference type="PIRSR" id="PIRSR606689-1"/>
    </source>
</evidence>
<evidence type="ECO:0000313" key="16">
    <source>
        <dbReference type="Proteomes" id="UP000886885"/>
    </source>
</evidence>
<feature type="transmembrane region" description="Helical" evidence="14">
    <location>
        <begin position="284"/>
        <end position="311"/>
    </location>
</feature>
<evidence type="ECO:0000313" key="15">
    <source>
        <dbReference type="EMBL" id="KAG6737654.1"/>
    </source>
</evidence>
<sequence length="702" mass="78707">MGQAFRKLFDTFFGNTEMRVVMLGLDAAGKTTILYKLHIGEVLSTVPTIGWSFFLATFPYIIGFNVEKVQYKNVVFTVWDVGGQEKLRPLWRHYFNNTDGLIYVVDSLDRERIGRAKAEFQVVYSERPSSKIRLCSTVSSWCLPTNRTCDMLDSIFLVQKGAMTPMEVCEGLGLFELKNRKWHIQGTCALKGDGLYEGLDWLSGTFKEIRTAGYSSVCWKPQVHLDEAGDIMEEPDTEMEWDEMMKRSEENNRCGNVSWILNKGFSVGKMILVTGFVISSAPVILLPFVVVSAIGFACSVPYGLFLASYALTEQLMSKLLPASSHLSLEYYGTNKNIIVDDYREDDACADQFGGDIIDLGKEGEPKLSVEVNSARGEMIFDKENDYEVPQGFWKDEKHPLDDKNNATLVDENGYEEDVEDQDHKPPSKVQQAEEEKPVIEQGREAIVGASQVMIVINEGDEGSGSDLRKKEEAPYELARSLAVNLSQDHDKDEGKERVIEMVSDVLMEKQPIQDVRGLLEKEDFGDSTKGGAQGDVAYVKQNLQLIREKELVVTPPNEDAREIADESGLDLFDDKQAVGPQCSYADYRIPEGNEQSSYKAYEVTLPRMVDDSKCTGITSENDIHLAAGNVKVLYNEDKIWKQIRAVRTIVGYKASVRGTCIEELKALYVFTGVEPPASFRDPSDLAEVNDKLKFLMTIVGVK</sequence>
<dbReference type="PROSITE" id="PS51417">
    <property type="entry name" value="ARF"/>
    <property type="match status" value="1"/>
</dbReference>
<dbReference type="NCBIfam" id="TIGR00231">
    <property type="entry name" value="small_GTP"/>
    <property type="match status" value="1"/>
</dbReference>
<accession>A0A8X7XT78</accession>
<dbReference type="GO" id="GO:0015031">
    <property type="term" value="P:protein transport"/>
    <property type="evidence" value="ECO:0007669"/>
    <property type="project" value="UniProtKB-KW"/>
</dbReference>
<dbReference type="GO" id="GO:0005525">
    <property type="term" value="F:GTP binding"/>
    <property type="evidence" value="ECO:0007669"/>
    <property type="project" value="UniProtKB-KW"/>
</dbReference>
<evidence type="ECO:0000256" key="5">
    <source>
        <dbReference type="ARBA" id="ARBA00022741"/>
    </source>
</evidence>
<dbReference type="GO" id="GO:0016192">
    <property type="term" value="P:vesicle-mediated transport"/>
    <property type="evidence" value="ECO:0007669"/>
    <property type="project" value="UniProtKB-KW"/>
</dbReference>
<dbReference type="PANTHER" id="PTHR37198:SF1">
    <property type="entry name" value="NUCLEOLIN"/>
    <property type="match status" value="1"/>
</dbReference>
<dbReference type="Proteomes" id="UP000886885">
    <property type="component" value="Chromosome 19D"/>
</dbReference>
<keyword evidence="3" id="KW-0813">Transport</keyword>
<evidence type="ECO:0000256" key="9">
    <source>
        <dbReference type="ARBA" id="ARBA00023134"/>
    </source>
</evidence>
<evidence type="ECO:0000256" key="10">
    <source>
        <dbReference type="ARBA" id="ARBA00023288"/>
    </source>
</evidence>
<evidence type="ECO:0000256" key="8">
    <source>
        <dbReference type="ARBA" id="ARBA00023034"/>
    </source>
</evidence>
<evidence type="ECO:0000256" key="7">
    <source>
        <dbReference type="ARBA" id="ARBA00022927"/>
    </source>
</evidence>
<dbReference type="GO" id="GO:0046872">
    <property type="term" value="F:metal ion binding"/>
    <property type="evidence" value="ECO:0007669"/>
    <property type="project" value="UniProtKB-KW"/>
</dbReference>
<dbReference type="PANTHER" id="PTHR37198">
    <property type="entry name" value="NUCLEOLIN"/>
    <property type="match status" value="1"/>
</dbReference>
<dbReference type="InterPro" id="IPR006689">
    <property type="entry name" value="Small_GTPase_ARF/SAR"/>
</dbReference>
<evidence type="ECO:0008006" key="17">
    <source>
        <dbReference type="Google" id="ProtNLM"/>
    </source>
</evidence>
<feature type="binding site" evidence="11">
    <location>
        <begin position="146"/>
        <end position="150"/>
    </location>
    <ligand>
        <name>GTP</name>
        <dbReference type="ChEBI" id="CHEBI:37565"/>
    </ligand>
</feature>
<dbReference type="SMART" id="SM00178">
    <property type="entry name" value="SAR"/>
    <property type="match status" value="1"/>
</dbReference>
<evidence type="ECO:0000256" key="2">
    <source>
        <dbReference type="ARBA" id="ARBA00010290"/>
    </source>
</evidence>
<feature type="binding site" evidence="12">
    <location>
        <position position="31"/>
    </location>
    <ligand>
        <name>Mg(2+)</name>
        <dbReference type="ChEBI" id="CHEBI:18420"/>
    </ligand>
</feature>
<keyword evidence="5 11" id="KW-0547">Nucleotide-binding</keyword>
<dbReference type="Pfam" id="PF00025">
    <property type="entry name" value="Arf"/>
    <property type="match status" value="1"/>
</dbReference>
<feature type="region of interest" description="Disordered" evidence="13">
    <location>
        <begin position="414"/>
        <end position="438"/>
    </location>
</feature>
<evidence type="ECO:0000256" key="14">
    <source>
        <dbReference type="SAM" id="Phobius"/>
    </source>
</evidence>
<keyword evidence="7" id="KW-0653">Protein transport</keyword>
<evidence type="ECO:0000256" key="12">
    <source>
        <dbReference type="PIRSR" id="PIRSR606689-2"/>
    </source>
</evidence>
<dbReference type="FunFam" id="3.40.50.300:FF:003500">
    <property type="entry name" value="ADP-ribosylation factor 1"/>
    <property type="match status" value="1"/>
</dbReference>
<dbReference type="GO" id="GO:0003924">
    <property type="term" value="F:GTPase activity"/>
    <property type="evidence" value="ECO:0007669"/>
    <property type="project" value="InterPro"/>
</dbReference>
<keyword evidence="10" id="KW-0449">Lipoprotein</keyword>
<keyword evidence="12" id="KW-0479">Metal-binding</keyword>